<feature type="region of interest" description="Disordered" evidence="7">
    <location>
        <begin position="31"/>
        <end position="67"/>
    </location>
</feature>
<keyword evidence="2" id="KW-0805">Transcription regulation</keyword>
<dbReference type="InterPro" id="IPR004827">
    <property type="entry name" value="bZIP"/>
</dbReference>
<keyword evidence="6" id="KW-0175">Coiled coil</keyword>
<evidence type="ECO:0000313" key="9">
    <source>
        <dbReference type="EMBL" id="KAK9066982.1"/>
    </source>
</evidence>
<dbReference type="Gene3D" id="1.20.5.170">
    <property type="match status" value="1"/>
</dbReference>
<proteinExistence type="predicted"/>
<dbReference type="PANTHER" id="PTHR45764:SF21">
    <property type="entry name" value="OS03G0770000 PROTEIN"/>
    <property type="match status" value="1"/>
</dbReference>
<accession>A0AAP0D664</accession>
<feature type="compositionally biased region" description="Low complexity" evidence="7">
    <location>
        <begin position="37"/>
        <end position="55"/>
    </location>
</feature>
<dbReference type="SMART" id="SM00338">
    <property type="entry name" value="BRLZ"/>
    <property type="match status" value="1"/>
</dbReference>
<evidence type="ECO:0000256" key="1">
    <source>
        <dbReference type="ARBA" id="ARBA00004123"/>
    </source>
</evidence>
<dbReference type="Pfam" id="PF00170">
    <property type="entry name" value="bZIP_1"/>
    <property type="match status" value="1"/>
</dbReference>
<evidence type="ECO:0000256" key="5">
    <source>
        <dbReference type="ARBA" id="ARBA00023242"/>
    </source>
</evidence>
<dbReference type="PROSITE" id="PS00036">
    <property type="entry name" value="BZIP_BASIC"/>
    <property type="match status" value="1"/>
</dbReference>
<dbReference type="FunFam" id="1.20.5.170:FF:000020">
    <property type="entry name" value="BZIP transcription factor"/>
    <property type="match status" value="1"/>
</dbReference>
<sequence>MSNSSFPSPDHRLSFNDFLDNILLDSPSQNDQIILPSASDSSTRNTNSTNSVSENGETETDKWEVNPVDERRRKRLISNRESARRSRMRKQKHLENLTDQLTRYEKSNGELVKRLRFVTHNGQVVRQENQRLQLESARLQQKLHTLSQLLVNQELHQPLLTSAWPCNNNVTNINGQNQSSLITF</sequence>
<name>A0AAP0D664_9ASTR</name>
<protein>
    <recommendedName>
        <fullName evidence="8">BZIP domain-containing protein</fullName>
    </recommendedName>
</protein>
<evidence type="ECO:0000256" key="4">
    <source>
        <dbReference type="ARBA" id="ARBA00023163"/>
    </source>
</evidence>
<feature type="coiled-coil region" evidence="6">
    <location>
        <begin position="80"/>
        <end position="149"/>
    </location>
</feature>
<dbReference type="InterPro" id="IPR045314">
    <property type="entry name" value="bZIP_plant_GBF1"/>
</dbReference>
<dbReference type="CDD" id="cd14702">
    <property type="entry name" value="bZIP_plant_GBF1"/>
    <property type="match status" value="1"/>
</dbReference>
<evidence type="ECO:0000259" key="8">
    <source>
        <dbReference type="PROSITE" id="PS50217"/>
    </source>
</evidence>
<evidence type="ECO:0000256" key="3">
    <source>
        <dbReference type="ARBA" id="ARBA00023125"/>
    </source>
</evidence>
<dbReference type="GO" id="GO:0000976">
    <property type="term" value="F:transcription cis-regulatory region binding"/>
    <property type="evidence" value="ECO:0007669"/>
    <property type="project" value="TreeGrafter"/>
</dbReference>
<evidence type="ECO:0000256" key="6">
    <source>
        <dbReference type="SAM" id="Coils"/>
    </source>
</evidence>
<dbReference type="PANTHER" id="PTHR45764">
    <property type="entry name" value="BZIP TRANSCRIPTION FACTOR 44"/>
    <property type="match status" value="1"/>
</dbReference>
<evidence type="ECO:0000256" key="7">
    <source>
        <dbReference type="SAM" id="MobiDB-lite"/>
    </source>
</evidence>
<comment type="subcellular location">
    <subcellularLocation>
        <location evidence="1">Nucleus</location>
    </subcellularLocation>
</comment>
<gene>
    <name evidence="9" type="ORF">SSX86_014306</name>
</gene>
<dbReference type="InterPro" id="IPR046347">
    <property type="entry name" value="bZIP_sf"/>
</dbReference>
<dbReference type="GO" id="GO:0046982">
    <property type="term" value="F:protein heterodimerization activity"/>
    <property type="evidence" value="ECO:0007669"/>
    <property type="project" value="UniProtKB-ARBA"/>
</dbReference>
<feature type="domain" description="BZIP" evidence="8">
    <location>
        <begin position="69"/>
        <end position="132"/>
    </location>
</feature>
<dbReference type="GO" id="GO:0005634">
    <property type="term" value="C:nucleus"/>
    <property type="evidence" value="ECO:0007669"/>
    <property type="project" value="UniProtKB-SubCell"/>
</dbReference>
<dbReference type="EMBL" id="JBCNJP010000015">
    <property type="protein sequence ID" value="KAK9066982.1"/>
    <property type="molecule type" value="Genomic_DNA"/>
</dbReference>
<keyword evidence="4" id="KW-0804">Transcription</keyword>
<dbReference type="GO" id="GO:0003700">
    <property type="term" value="F:DNA-binding transcription factor activity"/>
    <property type="evidence" value="ECO:0007669"/>
    <property type="project" value="InterPro"/>
</dbReference>
<dbReference type="AlphaFoldDB" id="A0AAP0D664"/>
<keyword evidence="10" id="KW-1185">Reference proteome</keyword>
<reference evidence="9 10" key="1">
    <citation type="submission" date="2024-04" db="EMBL/GenBank/DDBJ databases">
        <title>The reference genome of an endangered Asteraceae, Deinandra increscens subsp. villosa, native to the Central Coast of California.</title>
        <authorList>
            <person name="Guilliams M."/>
            <person name="Hasenstab-Lehman K."/>
            <person name="Meyer R."/>
            <person name="Mcevoy S."/>
        </authorList>
    </citation>
    <scope>NUCLEOTIDE SEQUENCE [LARGE SCALE GENOMIC DNA]</scope>
    <source>
        <tissue evidence="9">Leaf</tissue>
    </source>
</reference>
<dbReference type="SUPFAM" id="SSF57959">
    <property type="entry name" value="Leucine zipper domain"/>
    <property type="match status" value="1"/>
</dbReference>
<organism evidence="9 10">
    <name type="scientific">Deinandra increscens subsp. villosa</name>
    <dbReference type="NCBI Taxonomy" id="3103831"/>
    <lineage>
        <taxon>Eukaryota</taxon>
        <taxon>Viridiplantae</taxon>
        <taxon>Streptophyta</taxon>
        <taxon>Embryophyta</taxon>
        <taxon>Tracheophyta</taxon>
        <taxon>Spermatophyta</taxon>
        <taxon>Magnoliopsida</taxon>
        <taxon>eudicotyledons</taxon>
        <taxon>Gunneridae</taxon>
        <taxon>Pentapetalae</taxon>
        <taxon>asterids</taxon>
        <taxon>campanulids</taxon>
        <taxon>Asterales</taxon>
        <taxon>Asteraceae</taxon>
        <taxon>Asteroideae</taxon>
        <taxon>Heliantheae alliance</taxon>
        <taxon>Madieae</taxon>
        <taxon>Madiinae</taxon>
        <taxon>Deinandra</taxon>
    </lineage>
</organism>
<keyword evidence="5" id="KW-0539">Nucleus</keyword>
<comment type="caution">
    <text evidence="9">The sequence shown here is derived from an EMBL/GenBank/DDBJ whole genome shotgun (WGS) entry which is preliminary data.</text>
</comment>
<dbReference type="Proteomes" id="UP001408789">
    <property type="component" value="Unassembled WGS sequence"/>
</dbReference>
<keyword evidence="3" id="KW-0238">DNA-binding</keyword>
<dbReference type="GO" id="GO:0045893">
    <property type="term" value="P:positive regulation of DNA-templated transcription"/>
    <property type="evidence" value="ECO:0007669"/>
    <property type="project" value="TreeGrafter"/>
</dbReference>
<dbReference type="PROSITE" id="PS50217">
    <property type="entry name" value="BZIP"/>
    <property type="match status" value="1"/>
</dbReference>
<evidence type="ECO:0000256" key="2">
    <source>
        <dbReference type="ARBA" id="ARBA00023015"/>
    </source>
</evidence>
<evidence type="ECO:0000313" key="10">
    <source>
        <dbReference type="Proteomes" id="UP001408789"/>
    </source>
</evidence>